<organism evidence="1 2">
    <name type="scientific">Populus tomentosa</name>
    <name type="common">Chinese white poplar</name>
    <dbReference type="NCBI Taxonomy" id="118781"/>
    <lineage>
        <taxon>Eukaryota</taxon>
        <taxon>Viridiplantae</taxon>
        <taxon>Streptophyta</taxon>
        <taxon>Embryophyta</taxon>
        <taxon>Tracheophyta</taxon>
        <taxon>Spermatophyta</taxon>
        <taxon>Magnoliopsida</taxon>
        <taxon>eudicotyledons</taxon>
        <taxon>Gunneridae</taxon>
        <taxon>Pentapetalae</taxon>
        <taxon>rosids</taxon>
        <taxon>fabids</taxon>
        <taxon>Malpighiales</taxon>
        <taxon>Salicaceae</taxon>
        <taxon>Saliceae</taxon>
        <taxon>Populus</taxon>
    </lineage>
</organism>
<protein>
    <recommendedName>
        <fullName evidence="3">Cyclin delta-3</fullName>
    </recommendedName>
</protein>
<dbReference type="AlphaFoldDB" id="A0A8X7ZBV0"/>
<dbReference type="InterPro" id="IPR045287">
    <property type="entry name" value="PAB"/>
</dbReference>
<name>A0A8X7ZBV0_POPTO</name>
<gene>
    <name evidence="1" type="ORF">POTOM_028173</name>
</gene>
<accession>A0A8X7ZBV0</accession>
<dbReference type="EMBL" id="JAAWWB010000014">
    <property type="protein sequence ID" value="KAG6766994.1"/>
    <property type="molecule type" value="Genomic_DNA"/>
</dbReference>
<evidence type="ECO:0000313" key="1">
    <source>
        <dbReference type="EMBL" id="KAG6766994.1"/>
    </source>
</evidence>
<dbReference type="PANTHER" id="PTHR35115:SF7">
    <property type="entry name" value="CYCLIN DELTA-3"/>
    <property type="match status" value="1"/>
</dbReference>
<sequence>MKVGGGVFYGAPHATSFLLSLRRHTTLRTFSCSSFPDHIGFIKEVAATQPPKHLSHLLRMLKTKGESIVSPRVKEGLFPLAIPLARNSSDAVIALLRWPTAPPGMEMPVVEVRKHGVWLLAKTVDQYINRILVEEDADISSEGNADLFHAAADAGDNLYKKGDYAKSQILDLDVYLLKKVGLFPDVLERKVMLHLQKGDHVSALVTGEFYTRKKHFPGFARPFAFNAEVMLKFDVAQIAQWEDEQIEYIKERMTEEGRQEDLNKGKEPSQIALDEAAFLLDLASIEGTWDEAAEQIAECYKQAGLHDVARFIQYRD</sequence>
<evidence type="ECO:0008006" key="3">
    <source>
        <dbReference type="Google" id="ProtNLM"/>
    </source>
</evidence>
<reference evidence="1" key="1">
    <citation type="journal article" date="2020" name="bioRxiv">
        <title>Hybrid origin of Populus tomentosa Carr. identified through genome sequencing and phylogenomic analysis.</title>
        <authorList>
            <person name="An X."/>
            <person name="Gao K."/>
            <person name="Chen Z."/>
            <person name="Li J."/>
            <person name="Yang X."/>
            <person name="Yang X."/>
            <person name="Zhou J."/>
            <person name="Guo T."/>
            <person name="Zhao T."/>
            <person name="Huang S."/>
            <person name="Miao D."/>
            <person name="Khan W.U."/>
            <person name="Rao P."/>
            <person name="Ye M."/>
            <person name="Lei B."/>
            <person name="Liao W."/>
            <person name="Wang J."/>
            <person name="Ji L."/>
            <person name="Li Y."/>
            <person name="Guo B."/>
            <person name="Mustafa N.S."/>
            <person name="Li S."/>
            <person name="Yun Q."/>
            <person name="Keller S.R."/>
            <person name="Mao J."/>
            <person name="Zhang R."/>
            <person name="Strauss S.H."/>
        </authorList>
    </citation>
    <scope>NUCLEOTIDE SEQUENCE</scope>
    <source>
        <strain evidence="1">GM15</strain>
        <tissue evidence="1">Leaf</tissue>
    </source>
</reference>
<comment type="caution">
    <text evidence="1">The sequence shown here is derived from an EMBL/GenBank/DDBJ whole genome shotgun (WGS) entry which is preliminary data.</text>
</comment>
<dbReference type="PANTHER" id="PTHR35115">
    <property type="entry name" value="CYCLIN DELTA-3"/>
    <property type="match status" value="1"/>
</dbReference>
<keyword evidence="2" id="KW-1185">Reference proteome</keyword>
<evidence type="ECO:0000313" key="2">
    <source>
        <dbReference type="Proteomes" id="UP000886885"/>
    </source>
</evidence>
<proteinExistence type="predicted"/>
<dbReference type="Proteomes" id="UP000886885">
    <property type="component" value="Chromosome 7D"/>
</dbReference>
<dbReference type="OrthoDB" id="537706at2759"/>